<evidence type="ECO:0000313" key="15">
    <source>
        <dbReference type="EnsemblMetazoa" id="SMAR013017-PA"/>
    </source>
</evidence>
<dbReference type="PhylomeDB" id="T1JGP4"/>
<evidence type="ECO:0000256" key="3">
    <source>
        <dbReference type="ARBA" id="ARBA00022516"/>
    </source>
</evidence>
<evidence type="ECO:0000256" key="13">
    <source>
        <dbReference type="ARBA" id="ARBA00039001"/>
    </source>
</evidence>
<dbReference type="Proteomes" id="UP000014500">
    <property type="component" value="Unassembled WGS sequence"/>
</dbReference>
<evidence type="ECO:0000256" key="9">
    <source>
        <dbReference type="ARBA" id="ARBA00023128"/>
    </source>
</evidence>
<evidence type="ECO:0000256" key="1">
    <source>
        <dbReference type="ARBA" id="ARBA00004448"/>
    </source>
</evidence>
<dbReference type="PANTHER" id="PTHR14269">
    <property type="entry name" value="CDP-DIACYLGLYCEROL--GLYCEROL-3-PHOSPHATE 3-PHOSPHATIDYLTRANSFERASE-RELATED"/>
    <property type="match status" value="1"/>
</dbReference>
<dbReference type="InterPro" id="IPR000462">
    <property type="entry name" value="CDP-OH_P_trans"/>
</dbReference>
<evidence type="ECO:0000256" key="2">
    <source>
        <dbReference type="ARBA" id="ARBA00010441"/>
    </source>
</evidence>
<reference evidence="16" key="1">
    <citation type="submission" date="2011-05" db="EMBL/GenBank/DDBJ databases">
        <authorList>
            <person name="Richards S.R."/>
            <person name="Qu J."/>
            <person name="Jiang H."/>
            <person name="Jhangiani S.N."/>
            <person name="Agravi P."/>
            <person name="Goodspeed R."/>
            <person name="Gross S."/>
            <person name="Mandapat C."/>
            <person name="Jackson L."/>
            <person name="Mathew T."/>
            <person name="Pu L."/>
            <person name="Thornton R."/>
            <person name="Saada N."/>
            <person name="Wilczek-Boney K.B."/>
            <person name="Lee S."/>
            <person name="Kovar C."/>
            <person name="Wu Y."/>
            <person name="Scherer S.E."/>
            <person name="Worley K.C."/>
            <person name="Muzny D.M."/>
            <person name="Gibbs R."/>
        </authorList>
    </citation>
    <scope>NUCLEOTIDE SEQUENCE</scope>
    <source>
        <strain evidence="16">Brora</strain>
    </source>
</reference>
<keyword evidence="7" id="KW-1133">Transmembrane helix</keyword>
<evidence type="ECO:0000313" key="16">
    <source>
        <dbReference type="Proteomes" id="UP000014500"/>
    </source>
</evidence>
<keyword evidence="10" id="KW-0472">Membrane</keyword>
<comment type="subcellular location">
    <subcellularLocation>
        <location evidence="1">Mitochondrion inner membrane</location>
        <topology evidence="1">Multi-pass membrane protein</topology>
    </subcellularLocation>
</comment>
<keyword evidence="16" id="KW-1185">Reference proteome</keyword>
<dbReference type="InterPro" id="IPR050324">
    <property type="entry name" value="CDP-alcohol_PTase-I"/>
</dbReference>
<protein>
    <recommendedName>
        <fullName evidence="13">cardiolipin synthase (CMP-forming)</fullName>
        <ecNumber evidence="13">2.7.8.41</ecNumber>
    </recommendedName>
</protein>
<dbReference type="EnsemblMetazoa" id="SMAR013017-RA">
    <property type="protein sequence ID" value="SMAR013017-PA"/>
    <property type="gene ID" value="SMAR013017"/>
</dbReference>
<evidence type="ECO:0000256" key="14">
    <source>
        <dbReference type="ARBA" id="ARBA00047433"/>
    </source>
</evidence>
<dbReference type="Pfam" id="PF01066">
    <property type="entry name" value="CDP-OH_P_transf"/>
    <property type="match status" value="1"/>
</dbReference>
<comment type="similarity">
    <text evidence="2">Belongs to the CDP-alcohol phosphatidyltransferase class-I family.</text>
</comment>
<dbReference type="Gene3D" id="1.20.120.1760">
    <property type="match status" value="1"/>
</dbReference>
<organism evidence="15 16">
    <name type="scientific">Strigamia maritima</name>
    <name type="common">European centipede</name>
    <name type="synonym">Geophilus maritimus</name>
    <dbReference type="NCBI Taxonomy" id="126957"/>
    <lineage>
        <taxon>Eukaryota</taxon>
        <taxon>Metazoa</taxon>
        <taxon>Ecdysozoa</taxon>
        <taxon>Arthropoda</taxon>
        <taxon>Myriapoda</taxon>
        <taxon>Chilopoda</taxon>
        <taxon>Pleurostigmophora</taxon>
        <taxon>Geophilomorpha</taxon>
        <taxon>Linotaeniidae</taxon>
        <taxon>Strigamia</taxon>
    </lineage>
</organism>
<comment type="catalytic activity">
    <reaction evidence="14">
        <text>a CDP-1,2-diacyl-sn-glycerol + a 1,2-diacyl-sn-glycero-3-phospho-(1'-sn-glycerol) = a cardiolipin + CMP + H(+)</text>
        <dbReference type="Rhea" id="RHEA:32931"/>
        <dbReference type="ChEBI" id="CHEBI:15378"/>
        <dbReference type="ChEBI" id="CHEBI:58332"/>
        <dbReference type="ChEBI" id="CHEBI:60377"/>
        <dbReference type="ChEBI" id="CHEBI:62237"/>
        <dbReference type="ChEBI" id="CHEBI:64716"/>
        <dbReference type="EC" id="2.7.8.41"/>
    </reaction>
</comment>
<keyword evidence="3" id="KW-0444">Lipid biosynthesis</keyword>
<dbReference type="eggNOG" id="KOG1617">
    <property type="taxonomic scope" value="Eukaryota"/>
</dbReference>
<keyword evidence="6" id="KW-0999">Mitochondrion inner membrane</keyword>
<keyword evidence="8" id="KW-0443">Lipid metabolism</keyword>
<dbReference type="HOGENOM" id="CLU_051314_0_2_1"/>
<dbReference type="InterPro" id="IPR043130">
    <property type="entry name" value="CDP-OH_PTrfase_TM_dom"/>
</dbReference>
<name>T1JGP4_STRMM</name>
<dbReference type="AlphaFoldDB" id="T1JGP4"/>
<proteinExistence type="inferred from homology"/>
<evidence type="ECO:0000256" key="10">
    <source>
        <dbReference type="ARBA" id="ARBA00023136"/>
    </source>
</evidence>
<keyword evidence="4" id="KW-0808">Transferase</keyword>
<keyword evidence="5" id="KW-0812">Transmembrane</keyword>
<dbReference type="EC" id="2.7.8.41" evidence="13"/>
<keyword evidence="9" id="KW-0496">Mitochondrion</keyword>
<evidence type="ECO:0000256" key="5">
    <source>
        <dbReference type="ARBA" id="ARBA00022692"/>
    </source>
</evidence>
<dbReference type="GO" id="GO:0043337">
    <property type="term" value="F:cardiolipin synthase (CMP-forming)"/>
    <property type="evidence" value="ECO:0007669"/>
    <property type="project" value="UniProtKB-EC"/>
</dbReference>
<evidence type="ECO:0000256" key="12">
    <source>
        <dbReference type="ARBA" id="ARBA00023264"/>
    </source>
</evidence>
<dbReference type="PANTHER" id="PTHR14269:SF60">
    <property type="entry name" value="CARDIOLIPIN SYNTHASE (CMP-FORMING)"/>
    <property type="match status" value="1"/>
</dbReference>
<accession>T1JGP4</accession>
<evidence type="ECO:0000256" key="6">
    <source>
        <dbReference type="ARBA" id="ARBA00022792"/>
    </source>
</evidence>
<dbReference type="GO" id="GO:0005743">
    <property type="term" value="C:mitochondrial inner membrane"/>
    <property type="evidence" value="ECO:0007669"/>
    <property type="project" value="UniProtKB-SubCell"/>
</dbReference>
<dbReference type="EMBL" id="JH432211">
    <property type="status" value="NOT_ANNOTATED_CDS"/>
    <property type="molecule type" value="Genomic_DNA"/>
</dbReference>
<reference evidence="15" key="2">
    <citation type="submission" date="2015-02" db="UniProtKB">
        <authorList>
            <consortium name="EnsemblMetazoa"/>
        </authorList>
    </citation>
    <scope>IDENTIFICATION</scope>
</reference>
<evidence type="ECO:0000256" key="8">
    <source>
        <dbReference type="ARBA" id="ARBA00023098"/>
    </source>
</evidence>
<evidence type="ECO:0000256" key="7">
    <source>
        <dbReference type="ARBA" id="ARBA00022989"/>
    </source>
</evidence>
<dbReference type="STRING" id="126957.T1JGP4"/>
<evidence type="ECO:0000256" key="11">
    <source>
        <dbReference type="ARBA" id="ARBA00023209"/>
    </source>
</evidence>
<dbReference type="FunFam" id="1.20.120.1760:FF:000005">
    <property type="entry name" value="Cardiolipin synthase 1"/>
    <property type="match status" value="1"/>
</dbReference>
<keyword evidence="12" id="KW-1208">Phospholipid metabolism</keyword>
<dbReference type="GO" id="GO:0032049">
    <property type="term" value="P:cardiolipin biosynthetic process"/>
    <property type="evidence" value="ECO:0007669"/>
    <property type="project" value="TreeGrafter"/>
</dbReference>
<sequence>MALFVNCSRFGSNIVVRDYPKFLFKQLFDVTRVSSWSLSYHGPGRNERNVLANASASASTRNKLGHGKKDSSLLATVIRPSLNGSNKHKTLANLTSSLEPKFNDENRNKLLTIARKEDIVTIPNLLCVTRIALSPVLGCLVLQHNYSWGLGIFVFAGITDLLDGMIARHFPSQRSMLGSFLDPMADKLLVSTLFLSLTAVDLIPLPLTALIISRDVCLVCAGLYIRYVSLPVPKTMSRYFDLSLATASLSPTTLSKVNTSIQLSLVALTLAASVVDLTGHPYLHGLCYLTAATTVASGLSYIFSKHTFKLLRHPHLNRKRLSARRLVAARRTNIAQ</sequence>
<keyword evidence="11" id="KW-0594">Phospholipid biosynthesis</keyword>
<evidence type="ECO:0000256" key="4">
    <source>
        <dbReference type="ARBA" id="ARBA00022679"/>
    </source>
</evidence>